<dbReference type="Gene3D" id="3.20.20.80">
    <property type="entry name" value="Glycosidases"/>
    <property type="match status" value="1"/>
</dbReference>
<accession>A0A5C6AEF8</accession>
<dbReference type="PANTHER" id="PTHR43405:SF1">
    <property type="entry name" value="GLYCOSYL HYDROLASE DIGH"/>
    <property type="match status" value="1"/>
</dbReference>
<evidence type="ECO:0000259" key="3">
    <source>
        <dbReference type="Pfam" id="PF02638"/>
    </source>
</evidence>
<organism evidence="4 5">
    <name type="scientific">Botrimarina colliarenosi</name>
    <dbReference type="NCBI Taxonomy" id="2528001"/>
    <lineage>
        <taxon>Bacteria</taxon>
        <taxon>Pseudomonadati</taxon>
        <taxon>Planctomycetota</taxon>
        <taxon>Planctomycetia</taxon>
        <taxon>Pirellulales</taxon>
        <taxon>Lacipirellulaceae</taxon>
        <taxon>Botrimarina</taxon>
    </lineage>
</organism>
<dbReference type="RefSeq" id="WP_146444705.1">
    <property type="nucleotide sequence ID" value="NZ_SJPR01000002.1"/>
</dbReference>
<gene>
    <name evidence="4" type="ORF">Pla108_19580</name>
</gene>
<evidence type="ECO:0000313" key="4">
    <source>
        <dbReference type="EMBL" id="TWT97806.1"/>
    </source>
</evidence>
<dbReference type="OrthoDB" id="9794671at2"/>
<dbReference type="AlphaFoldDB" id="A0A5C6AEF8"/>
<proteinExistence type="predicted"/>
<protein>
    <recommendedName>
        <fullName evidence="3">Glycosyl hydrolase-like 10 domain-containing protein</fullName>
    </recommendedName>
</protein>
<dbReference type="InterPro" id="IPR003790">
    <property type="entry name" value="GHL10"/>
</dbReference>
<dbReference type="EMBL" id="SJPR01000002">
    <property type="protein sequence ID" value="TWT97806.1"/>
    <property type="molecule type" value="Genomic_DNA"/>
</dbReference>
<dbReference type="Pfam" id="PF02638">
    <property type="entry name" value="GHL10"/>
    <property type="match status" value="1"/>
</dbReference>
<dbReference type="InterPro" id="IPR052177">
    <property type="entry name" value="Divisome_Glycosyl_Hydrolase"/>
</dbReference>
<dbReference type="InterPro" id="IPR017853">
    <property type="entry name" value="GH"/>
</dbReference>
<feature type="signal peptide" evidence="2">
    <location>
        <begin position="1"/>
        <end position="26"/>
    </location>
</feature>
<keyword evidence="5" id="KW-1185">Reference proteome</keyword>
<name>A0A5C6AEF8_9BACT</name>
<feature type="chain" id="PRO_5022911246" description="Glycosyl hydrolase-like 10 domain-containing protein" evidence="2">
    <location>
        <begin position="27"/>
        <end position="518"/>
    </location>
</feature>
<dbReference type="PANTHER" id="PTHR43405">
    <property type="entry name" value="GLYCOSYL HYDROLASE DIGH"/>
    <property type="match status" value="1"/>
</dbReference>
<sequence length="518" mass="57597" precursor="true">MKLRPASRLALLIVGAVAAFPAVSHADEAPKVEPPAVQREFRAAWIATVANIDWPSRPGLSNAELKSELADLLDLCVDLKLNAIVLQVRPACDALYASELEPWSEFLTGKQGQPPADGFDPLTWACEQAHARGLELHAWFNPYRATHPSAKGPLDTTHIAVRRPEIAPQYGAYRWLDPGSAEASEHSQDVMLDVVRRYDVDAIHFDDYFYPYPISDALEDGDGEKKQVEIPFPDDASWKVYCDATPETERLSRNDWRRDNVNRFIRDLAGKIHETKSHVRLGVSPFGIWRPGVPEGIQGFDQYDKLYADARLWFREGWVDYLSPQLYWAIDQKAQSFTTLLAWWAEQNPTGRNLWPGLYTSRVAGDPPKYLPKEVIDQIIATRDQPGATGHIHFSIKALQKNWADVSDQLKKTVYTDGAIPPDSAWLAGDEPVLSAPTVTRLEGEGPPQFALSLESGPPTRWVLQKRSGGHWTTGVFGGQIESVRVRPGAGGKPTDAIAVSAVDRFGRLSEPTVVVVE</sequence>
<reference evidence="4 5" key="1">
    <citation type="submission" date="2019-02" db="EMBL/GenBank/DDBJ databases">
        <title>Deep-cultivation of Planctomycetes and their phenomic and genomic characterization uncovers novel biology.</title>
        <authorList>
            <person name="Wiegand S."/>
            <person name="Jogler M."/>
            <person name="Boedeker C."/>
            <person name="Pinto D."/>
            <person name="Vollmers J."/>
            <person name="Rivas-Marin E."/>
            <person name="Kohn T."/>
            <person name="Peeters S.H."/>
            <person name="Heuer A."/>
            <person name="Rast P."/>
            <person name="Oberbeckmann S."/>
            <person name="Bunk B."/>
            <person name="Jeske O."/>
            <person name="Meyerdierks A."/>
            <person name="Storesund J.E."/>
            <person name="Kallscheuer N."/>
            <person name="Luecker S."/>
            <person name="Lage O.M."/>
            <person name="Pohl T."/>
            <person name="Merkel B.J."/>
            <person name="Hornburger P."/>
            <person name="Mueller R.-W."/>
            <person name="Bruemmer F."/>
            <person name="Labrenz M."/>
            <person name="Spormann A.M."/>
            <person name="Op Den Camp H."/>
            <person name="Overmann J."/>
            <person name="Amann R."/>
            <person name="Jetten M.S.M."/>
            <person name="Mascher T."/>
            <person name="Medema M.H."/>
            <person name="Devos D.P."/>
            <person name="Kaster A.-K."/>
            <person name="Ovreas L."/>
            <person name="Rohde M."/>
            <person name="Galperin M.Y."/>
            <person name="Jogler C."/>
        </authorList>
    </citation>
    <scope>NUCLEOTIDE SEQUENCE [LARGE SCALE GENOMIC DNA]</scope>
    <source>
        <strain evidence="4 5">Pla108</strain>
    </source>
</reference>
<evidence type="ECO:0000313" key="5">
    <source>
        <dbReference type="Proteomes" id="UP000317421"/>
    </source>
</evidence>
<dbReference type="Proteomes" id="UP000317421">
    <property type="component" value="Unassembled WGS sequence"/>
</dbReference>
<evidence type="ECO:0000256" key="1">
    <source>
        <dbReference type="ARBA" id="ARBA00022729"/>
    </source>
</evidence>
<comment type="caution">
    <text evidence="4">The sequence shown here is derived from an EMBL/GenBank/DDBJ whole genome shotgun (WGS) entry which is preliminary data.</text>
</comment>
<feature type="domain" description="Glycosyl hydrolase-like 10" evidence="3">
    <location>
        <begin position="40"/>
        <end position="363"/>
    </location>
</feature>
<dbReference type="SUPFAM" id="SSF51445">
    <property type="entry name" value="(Trans)glycosidases"/>
    <property type="match status" value="1"/>
</dbReference>
<evidence type="ECO:0000256" key="2">
    <source>
        <dbReference type="SAM" id="SignalP"/>
    </source>
</evidence>
<keyword evidence="1 2" id="KW-0732">Signal</keyword>